<keyword evidence="2" id="KW-1185">Reference proteome</keyword>
<dbReference type="AlphaFoldDB" id="A0A5J5ELG4"/>
<evidence type="ECO:0000313" key="2">
    <source>
        <dbReference type="Proteomes" id="UP000326924"/>
    </source>
</evidence>
<protein>
    <submittedName>
        <fullName evidence="1">Uncharacterized protein</fullName>
    </submittedName>
</protein>
<dbReference type="InParanoid" id="A0A5J5ELG4"/>
<proteinExistence type="predicted"/>
<dbReference type="EMBL" id="VXIS01000236">
    <property type="protein sequence ID" value="KAA8895919.1"/>
    <property type="molecule type" value="Genomic_DNA"/>
</dbReference>
<accession>A0A5J5ELG4</accession>
<evidence type="ECO:0000313" key="1">
    <source>
        <dbReference type="EMBL" id="KAA8895919.1"/>
    </source>
</evidence>
<dbReference type="Proteomes" id="UP000326924">
    <property type="component" value="Unassembled WGS sequence"/>
</dbReference>
<sequence length="96" mass="10959">MGNKQRDTPPDGGDIIVVVTARGIDPLPIRVPADETLNWVCYLFEHEFGIASHHIVFIDEEGNNLPPMNHRLCYHGLLYQQSPRGWGYRFEAVIDE</sequence>
<name>A0A5J5ELG4_9PEZI</name>
<comment type="caution">
    <text evidence="1">The sequence shown here is derived from an EMBL/GenBank/DDBJ whole genome shotgun (WGS) entry which is preliminary data.</text>
</comment>
<reference evidence="1 2" key="1">
    <citation type="submission" date="2019-09" db="EMBL/GenBank/DDBJ databases">
        <title>Draft genome of the ectomycorrhizal ascomycete Sphaerosporella brunnea.</title>
        <authorList>
            <consortium name="DOE Joint Genome Institute"/>
            <person name="Benucci G.M."/>
            <person name="Marozzi G."/>
            <person name="Antonielli L."/>
            <person name="Sanchez S."/>
            <person name="Marco P."/>
            <person name="Wang X."/>
            <person name="Falini L.B."/>
            <person name="Barry K."/>
            <person name="Haridas S."/>
            <person name="Lipzen A."/>
            <person name="Labutti K."/>
            <person name="Grigoriev I.V."/>
            <person name="Murat C."/>
            <person name="Martin F."/>
            <person name="Albertini E."/>
            <person name="Donnini D."/>
            <person name="Bonito G."/>
        </authorList>
    </citation>
    <scope>NUCLEOTIDE SEQUENCE [LARGE SCALE GENOMIC DNA]</scope>
    <source>
        <strain evidence="1 2">Sb_GMNB300</strain>
    </source>
</reference>
<organism evidence="1 2">
    <name type="scientific">Sphaerosporella brunnea</name>
    <dbReference type="NCBI Taxonomy" id="1250544"/>
    <lineage>
        <taxon>Eukaryota</taxon>
        <taxon>Fungi</taxon>
        <taxon>Dikarya</taxon>
        <taxon>Ascomycota</taxon>
        <taxon>Pezizomycotina</taxon>
        <taxon>Pezizomycetes</taxon>
        <taxon>Pezizales</taxon>
        <taxon>Pyronemataceae</taxon>
        <taxon>Sphaerosporella</taxon>
    </lineage>
</organism>
<gene>
    <name evidence="1" type="ORF">FN846DRAFT_911213</name>
</gene>